<name>A0A8D5FI05_9BACT</name>
<reference evidence="1" key="1">
    <citation type="submission" date="2020-09" db="EMBL/GenBank/DDBJ databases">
        <title>Desulfogranum mesoprofundum gen. nov., sp. nov., a novel mesophilic, sulfate-reducing chemolithoautotroph isolated from a deep-sea hydrothermal vent chimney in the Suiyo Seamount.</title>
        <authorList>
            <person name="Hashimoto Y."/>
            <person name="Nakagawa S."/>
        </authorList>
    </citation>
    <scope>NUCLEOTIDE SEQUENCE</scope>
    <source>
        <strain evidence="1">KT2</strain>
    </source>
</reference>
<organism evidence="1 2">
    <name type="scientific">Desulfomarina profundi</name>
    <dbReference type="NCBI Taxonomy" id="2772557"/>
    <lineage>
        <taxon>Bacteria</taxon>
        <taxon>Pseudomonadati</taxon>
        <taxon>Thermodesulfobacteriota</taxon>
        <taxon>Desulfobulbia</taxon>
        <taxon>Desulfobulbales</taxon>
        <taxon>Desulfobulbaceae</taxon>
        <taxon>Desulfomarina</taxon>
    </lineage>
</organism>
<dbReference type="KEGG" id="dbk:DGMP_26700"/>
<dbReference type="EMBL" id="AP024086">
    <property type="protein sequence ID" value="BCL61977.1"/>
    <property type="molecule type" value="Genomic_DNA"/>
</dbReference>
<keyword evidence="2" id="KW-1185">Reference proteome</keyword>
<gene>
    <name evidence="1" type="ORF">DGMP_26700</name>
</gene>
<proteinExistence type="predicted"/>
<dbReference type="Proteomes" id="UP000826725">
    <property type="component" value="Chromosome"/>
</dbReference>
<evidence type="ECO:0000313" key="2">
    <source>
        <dbReference type="Proteomes" id="UP000826725"/>
    </source>
</evidence>
<sequence length="97" mass="10917">MISNNIVGYCLPDRKIDKTSPFDIGEFLTRILLFDEVFLKSVRLNEISSLVKGLGIEQTLELLQRGKLKIIIDSLKLASSGQNAIIESAKERRGHFL</sequence>
<accession>A0A8D5FI05</accession>
<dbReference type="AlphaFoldDB" id="A0A8D5FI05"/>
<dbReference type="RefSeq" id="WP_228854381.1">
    <property type="nucleotide sequence ID" value="NZ_AP024086.1"/>
</dbReference>
<protein>
    <submittedName>
        <fullName evidence="1">Uncharacterized protein</fullName>
    </submittedName>
</protein>
<evidence type="ECO:0000313" key="1">
    <source>
        <dbReference type="EMBL" id="BCL61977.1"/>
    </source>
</evidence>